<dbReference type="RefSeq" id="WP_038477854.1">
    <property type="nucleotide sequence ID" value="NZ_CP003923.1"/>
</dbReference>
<dbReference type="Proteomes" id="UP000027142">
    <property type="component" value="Chromosome"/>
</dbReference>
<dbReference type="EMBL" id="CP003923">
    <property type="protein sequence ID" value="AIC93596.1"/>
    <property type="molecule type" value="Genomic_DNA"/>
</dbReference>
<feature type="transmembrane region" description="Helical" evidence="1">
    <location>
        <begin position="210"/>
        <end position="235"/>
    </location>
</feature>
<accession>A0A060LQS3</accession>
<feature type="transmembrane region" description="Helical" evidence="1">
    <location>
        <begin position="104"/>
        <end position="123"/>
    </location>
</feature>
<organism evidence="2 3">
    <name type="scientific">Shouchella lehensis G1</name>
    <dbReference type="NCBI Taxonomy" id="1246626"/>
    <lineage>
        <taxon>Bacteria</taxon>
        <taxon>Bacillati</taxon>
        <taxon>Bacillota</taxon>
        <taxon>Bacilli</taxon>
        <taxon>Bacillales</taxon>
        <taxon>Bacillaceae</taxon>
        <taxon>Shouchella</taxon>
    </lineage>
</organism>
<dbReference type="eggNOG" id="COG1266">
    <property type="taxonomic scope" value="Bacteria"/>
</dbReference>
<keyword evidence="1" id="KW-1133">Transmembrane helix</keyword>
<keyword evidence="3" id="KW-1185">Reference proteome</keyword>
<keyword evidence="1" id="KW-0472">Membrane</keyword>
<dbReference type="HOGENOM" id="CLU_1131831_0_0_9"/>
<evidence type="ECO:0000256" key="1">
    <source>
        <dbReference type="SAM" id="Phobius"/>
    </source>
</evidence>
<evidence type="ECO:0000313" key="2">
    <source>
        <dbReference type="EMBL" id="AIC93596.1"/>
    </source>
</evidence>
<feature type="transmembrane region" description="Helical" evidence="1">
    <location>
        <begin position="12"/>
        <end position="29"/>
    </location>
</feature>
<sequence length="244" mass="28000">MRSFEQRIKRSFLFIAFGLSWSMVALLLARPDLPPQYFLFFACLAPAVSAVIVHESTTNHSLAHSLFLTAKPTPAWVLSLFIPFVFFGLYIISFPNEFGVFHQWWFYLFFITAFLEIGWRGFFQKELEVPSFWLSSITIGVLMACWATPILVVFFGLSDFHLLAFAFFFLLIAAPSTFLISLTKSLFPSTILNGFLLYLLTLLFTHSDMLVVFFALLLMLNGITMLAHAVFPHYFTHAFIAKRK</sequence>
<proteinExistence type="predicted"/>
<evidence type="ECO:0000313" key="3">
    <source>
        <dbReference type="Proteomes" id="UP000027142"/>
    </source>
</evidence>
<dbReference type="OrthoDB" id="9777755at2"/>
<reference evidence="2 3" key="1">
    <citation type="journal article" date="2014" name="Gene">
        <title>A comparative genomic analysis of the alkalitolerant soil bacterium Bacillus lehensis G1.</title>
        <authorList>
            <person name="Noor Y.M."/>
            <person name="Samsulrizal N.H."/>
            <person name="Jema'on N.A."/>
            <person name="Low K.O."/>
            <person name="Ramli A.N."/>
            <person name="Alias N.I."/>
            <person name="Damis S.I."/>
            <person name="Fuzi S.F."/>
            <person name="Isa M.N."/>
            <person name="Murad A.M."/>
            <person name="Raih M.F."/>
            <person name="Bakar F.D."/>
            <person name="Najimudin N."/>
            <person name="Mahadi N.M."/>
            <person name="Illias R.M."/>
        </authorList>
    </citation>
    <scope>NUCLEOTIDE SEQUENCE [LARGE SCALE GENOMIC DNA]</scope>
    <source>
        <strain evidence="2 3">G1</strain>
    </source>
</reference>
<protein>
    <submittedName>
        <fullName evidence="2">Uncharacterized protein</fullName>
    </submittedName>
</protein>
<dbReference type="PATRIC" id="fig|1246626.3.peg.997"/>
<feature type="transmembrane region" description="Helical" evidence="1">
    <location>
        <begin position="186"/>
        <end position="204"/>
    </location>
</feature>
<feature type="transmembrane region" description="Helical" evidence="1">
    <location>
        <begin position="160"/>
        <end position="179"/>
    </location>
</feature>
<feature type="transmembrane region" description="Helical" evidence="1">
    <location>
        <begin position="74"/>
        <end position="92"/>
    </location>
</feature>
<gene>
    <name evidence="2" type="ORF">BleG1_0993</name>
</gene>
<keyword evidence="1" id="KW-0812">Transmembrane</keyword>
<dbReference type="AlphaFoldDB" id="A0A060LQS3"/>
<name>A0A060LQS3_9BACI</name>
<feature type="transmembrane region" description="Helical" evidence="1">
    <location>
        <begin position="132"/>
        <end position="154"/>
    </location>
</feature>
<dbReference type="KEGG" id="ble:BleG1_0993"/>